<gene>
    <name evidence="2" type="ORF">WA026_022910</name>
</gene>
<reference evidence="2 3" key="1">
    <citation type="submission" date="2023-03" db="EMBL/GenBank/DDBJ databases">
        <title>Genome insight into feeding habits of ladybird beetles.</title>
        <authorList>
            <person name="Li H.-S."/>
            <person name="Huang Y.-H."/>
            <person name="Pang H."/>
        </authorList>
    </citation>
    <scope>NUCLEOTIDE SEQUENCE [LARGE SCALE GENOMIC DNA]</scope>
    <source>
        <strain evidence="2">SYSU_2023b</strain>
        <tissue evidence="2">Whole body</tissue>
    </source>
</reference>
<evidence type="ECO:0000313" key="3">
    <source>
        <dbReference type="Proteomes" id="UP001431783"/>
    </source>
</evidence>
<protein>
    <submittedName>
        <fullName evidence="2">Uncharacterized protein</fullName>
    </submittedName>
</protein>
<sequence>MQKSTICPEAITKNQNLCTGVAVDNFDRFVETKSGKDTLHDTVGIIYQNVHSYTSHQSEAPRFFTTLEQTRTPGKRRRRTMEVNEAEGKPYLHEKTQDD</sequence>
<feature type="region of interest" description="Disordered" evidence="1">
    <location>
        <begin position="71"/>
        <end position="99"/>
    </location>
</feature>
<dbReference type="Proteomes" id="UP001431783">
    <property type="component" value="Unassembled WGS sequence"/>
</dbReference>
<comment type="caution">
    <text evidence="2">The sequence shown here is derived from an EMBL/GenBank/DDBJ whole genome shotgun (WGS) entry which is preliminary data.</text>
</comment>
<accession>A0AAW1TYJ8</accession>
<keyword evidence="3" id="KW-1185">Reference proteome</keyword>
<feature type="compositionally biased region" description="Basic and acidic residues" evidence="1">
    <location>
        <begin position="80"/>
        <end position="99"/>
    </location>
</feature>
<organism evidence="2 3">
    <name type="scientific">Henosepilachna vigintioctopunctata</name>
    <dbReference type="NCBI Taxonomy" id="420089"/>
    <lineage>
        <taxon>Eukaryota</taxon>
        <taxon>Metazoa</taxon>
        <taxon>Ecdysozoa</taxon>
        <taxon>Arthropoda</taxon>
        <taxon>Hexapoda</taxon>
        <taxon>Insecta</taxon>
        <taxon>Pterygota</taxon>
        <taxon>Neoptera</taxon>
        <taxon>Endopterygota</taxon>
        <taxon>Coleoptera</taxon>
        <taxon>Polyphaga</taxon>
        <taxon>Cucujiformia</taxon>
        <taxon>Coccinelloidea</taxon>
        <taxon>Coccinellidae</taxon>
        <taxon>Epilachninae</taxon>
        <taxon>Epilachnini</taxon>
        <taxon>Henosepilachna</taxon>
    </lineage>
</organism>
<evidence type="ECO:0000313" key="2">
    <source>
        <dbReference type="EMBL" id="KAK9873498.1"/>
    </source>
</evidence>
<proteinExistence type="predicted"/>
<dbReference type="EMBL" id="JARQZJ010000021">
    <property type="protein sequence ID" value="KAK9873498.1"/>
    <property type="molecule type" value="Genomic_DNA"/>
</dbReference>
<dbReference type="AlphaFoldDB" id="A0AAW1TYJ8"/>
<name>A0AAW1TYJ8_9CUCU</name>
<evidence type="ECO:0000256" key="1">
    <source>
        <dbReference type="SAM" id="MobiDB-lite"/>
    </source>
</evidence>